<protein>
    <recommendedName>
        <fullName evidence="2">Inactive STAND domain-containing protein</fullName>
    </recommendedName>
</protein>
<evidence type="ECO:0000313" key="3">
    <source>
        <dbReference type="EMBL" id="MEA5608270.1"/>
    </source>
</evidence>
<comment type="caution">
    <text evidence="3">The sequence shown here is derived from an EMBL/GenBank/DDBJ whole genome shotgun (WGS) entry which is preliminary data.</text>
</comment>
<evidence type="ECO:0000259" key="2">
    <source>
        <dbReference type="Pfam" id="PF19995"/>
    </source>
</evidence>
<name>A0ABU5UPR5_NODSP</name>
<gene>
    <name evidence="3" type="ORF">VB695_09330</name>
</gene>
<dbReference type="Proteomes" id="UP001303285">
    <property type="component" value="Unassembled WGS sequence"/>
</dbReference>
<reference evidence="3 4" key="1">
    <citation type="submission" date="2023-12" db="EMBL/GenBank/DDBJ databases">
        <title>Baltic Sea Cyanobacteria.</title>
        <authorList>
            <person name="Delbaje E."/>
            <person name="Fewer D.P."/>
            <person name="Shishido T.K."/>
        </authorList>
    </citation>
    <scope>NUCLEOTIDE SEQUENCE [LARGE SCALE GENOMIC DNA]</scope>
    <source>
        <strain evidence="3 4">UHCC 0060</strain>
    </source>
</reference>
<feature type="coiled-coil region" evidence="1">
    <location>
        <begin position="6"/>
        <end position="57"/>
    </location>
</feature>
<dbReference type="Pfam" id="PF19995">
    <property type="entry name" value="iSTAND"/>
    <property type="match status" value="1"/>
</dbReference>
<keyword evidence="4" id="KW-1185">Reference proteome</keyword>
<proteinExistence type="predicted"/>
<feature type="domain" description="Inactive STAND" evidence="2">
    <location>
        <begin position="81"/>
        <end position="237"/>
    </location>
</feature>
<dbReference type="RefSeq" id="WP_323209694.1">
    <property type="nucleotide sequence ID" value="NZ_JAYGHK010000023.1"/>
</dbReference>
<keyword evidence="1" id="KW-0175">Coiled coil</keyword>
<sequence>MNECRRKHLEDEKTRLEKDADQISKQMGFHSPASTKYLELDREHKNLCDELNKIETELSEFKGSSLTNNQRGNIFEKKLPNIDFSQPEKTIKKILGNRDGVSAFFIIENIGSNKGDLLIRRTHDTLTKESDHIKRLQINLLDNHITNEETLLDAIAQFIPNTKKDENPDNYASNIIDTLEGSLQTGSIIFFELDCWDALGENQDFLLSWFVETFWTPLTKKHNQISQKYANVKILIFMTTGSSFSQKMKRLPYFCTPSQFCHQKIVKLSLRKKWEQKDITHWIEDTYKYSRQEGINESTTIFNLSQGDPIKTCLFLERRFNKIA</sequence>
<organism evidence="3 4">
    <name type="scientific">Nodularia spumigena UHCC 0060</name>
    <dbReference type="NCBI Taxonomy" id="3110300"/>
    <lineage>
        <taxon>Bacteria</taxon>
        <taxon>Bacillati</taxon>
        <taxon>Cyanobacteriota</taxon>
        <taxon>Cyanophyceae</taxon>
        <taxon>Nostocales</taxon>
        <taxon>Nodulariaceae</taxon>
        <taxon>Nodularia</taxon>
    </lineage>
</organism>
<accession>A0ABU5UPR5</accession>
<evidence type="ECO:0000256" key="1">
    <source>
        <dbReference type="SAM" id="Coils"/>
    </source>
</evidence>
<evidence type="ECO:0000313" key="4">
    <source>
        <dbReference type="Proteomes" id="UP001303285"/>
    </source>
</evidence>
<dbReference type="EMBL" id="JAYGHK010000023">
    <property type="protein sequence ID" value="MEA5608270.1"/>
    <property type="molecule type" value="Genomic_DNA"/>
</dbReference>
<dbReference type="InterPro" id="IPR045475">
    <property type="entry name" value="iSTAND"/>
</dbReference>